<protein>
    <submittedName>
        <fullName evidence="2">Uncharacterized protein</fullName>
    </submittedName>
</protein>
<dbReference type="AlphaFoldDB" id="A0A2N9XG13"/>
<reference evidence="2 3" key="1">
    <citation type="journal article" date="2017" name="MBio">
        <title>Type VI secretion-mediated competition in the bee gut microbiome.</title>
        <authorList>
            <person name="Steele M.I."/>
            <person name="Kwong W.K."/>
            <person name="Powell J.E."/>
            <person name="Whiteley M."/>
            <person name="Moran N.A."/>
        </authorList>
    </citation>
    <scope>NUCLEOTIDE SEQUENCE [LARGE SCALE GENOMIC DNA]</scope>
    <source>
        <strain evidence="2 3">Ruf1-X</strain>
    </source>
</reference>
<dbReference type="RefSeq" id="WP_100139274.1">
    <property type="nucleotide sequence ID" value="NZ_MEIP01000018.1"/>
</dbReference>
<feature type="compositionally biased region" description="Basic and acidic residues" evidence="1">
    <location>
        <begin position="455"/>
        <end position="464"/>
    </location>
</feature>
<dbReference type="Proteomes" id="UP000229970">
    <property type="component" value="Unassembled WGS sequence"/>
</dbReference>
<accession>A0A2N9XG13</accession>
<gene>
    <name evidence="2" type="ORF">BHC46_07335</name>
</gene>
<name>A0A2N9XG13_9NEIS</name>
<dbReference type="EMBL" id="MEIP01000018">
    <property type="protein sequence ID" value="PIT47268.1"/>
    <property type="molecule type" value="Genomic_DNA"/>
</dbReference>
<evidence type="ECO:0000256" key="1">
    <source>
        <dbReference type="SAM" id="MobiDB-lite"/>
    </source>
</evidence>
<proteinExistence type="predicted"/>
<evidence type="ECO:0000313" key="2">
    <source>
        <dbReference type="EMBL" id="PIT47268.1"/>
    </source>
</evidence>
<sequence>MLGLSSLNTTLLATEISLNAQTAPGQTGTELLSIGCTAYSRQQTGELLALACHVCVDNSGELLSIAQMVKPTSDTELIQIGQQVLNPVPNRYMRARFAKGFDGEKYAIRIFVAGVELCNVVRTCEVHFAEDESATASLSLREPCGAIDLYQYYNRQIVIYAQTDKYLYPIFSGIIDMPKIDYSDRLRILSATKDRSKSVEALSIDTIHSIGYWSPSIFGEEQNYETKNAQLTDRLSTIPASFDFDAQGKAHLTSWLPKTVPDWTLRDCDIYEANMALEMSSAVSIVNRVEIELHHQFDRLIHREISFSYRYLNFMSDFDYIIRVAAEGPAPKLADVLSAANGGGWTTGEWWVKGTPPPGVYNGIRWKAADYKYDYQPTGEKDENGHDIVNVVQIPIGSDSNLYALAASWKAMRRWKQAIDEKYSIVLQNQESIAIHGEKKEKVIYSIKHESDHDKTARNWGSEKHYKRPKGTKQPNGDYTTNIDNIIAGEFANGYRVAVQIGYTKMLESHRQNSITMDCKFLPFASLTHTAHIATKRFNTNVKIAAYSHSWDFTSKRGKTTLTGKFFINPGSRKQTFSEAEPPAKRPQLPCEAYQQNFILKDYTVPYGVEVIEQDPNADKDEDEKEEEHQGNAIIIGKPKFKLYECNGYVRKETGYVYKGNKMKRGIAFRVPLPDIEEKSTDTLDVNAAGQTLNLAIPHNEPYPRLTCLKK</sequence>
<evidence type="ECO:0000313" key="3">
    <source>
        <dbReference type="Proteomes" id="UP000229970"/>
    </source>
</evidence>
<comment type="caution">
    <text evidence="2">The sequence shown here is derived from an EMBL/GenBank/DDBJ whole genome shotgun (WGS) entry which is preliminary data.</text>
</comment>
<organism evidence="2 3">
    <name type="scientific">Snodgrassella alvi</name>
    <dbReference type="NCBI Taxonomy" id="1196083"/>
    <lineage>
        <taxon>Bacteria</taxon>
        <taxon>Pseudomonadati</taxon>
        <taxon>Pseudomonadota</taxon>
        <taxon>Betaproteobacteria</taxon>
        <taxon>Neisseriales</taxon>
        <taxon>Neisseriaceae</taxon>
        <taxon>Snodgrassella</taxon>
    </lineage>
</organism>
<feature type="region of interest" description="Disordered" evidence="1">
    <location>
        <begin position="455"/>
        <end position="478"/>
    </location>
</feature>